<dbReference type="PROSITE" id="PS50885">
    <property type="entry name" value="HAMP"/>
    <property type="match status" value="1"/>
</dbReference>
<evidence type="ECO:0000313" key="13">
    <source>
        <dbReference type="EMBL" id="MXR37698.1"/>
    </source>
</evidence>
<comment type="caution">
    <text evidence="13">The sequence shown here is derived from an EMBL/GenBank/DDBJ whole genome shotgun (WGS) entry which is preliminary data.</text>
</comment>
<evidence type="ECO:0000256" key="3">
    <source>
        <dbReference type="ARBA" id="ARBA00022500"/>
    </source>
</evidence>
<evidence type="ECO:0000256" key="8">
    <source>
        <dbReference type="ARBA" id="ARBA00029447"/>
    </source>
</evidence>
<dbReference type="RefSeq" id="WP_160797446.1">
    <property type="nucleotide sequence ID" value="NZ_WSSB01000011.1"/>
</dbReference>
<dbReference type="PROSITE" id="PS50111">
    <property type="entry name" value="CHEMOTAXIS_TRANSDUC_2"/>
    <property type="match status" value="1"/>
</dbReference>
<dbReference type="CDD" id="cd06225">
    <property type="entry name" value="HAMP"/>
    <property type="match status" value="1"/>
</dbReference>
<dbReference type="CDD" id="cd11386">
    <property type="entry name" value="MCP_signal"/>
    <property type="match status" value="1"/>
</dbReference>
<evidence type="ECO:0000256" key="4">
    <source>
        <dbReference type="ARBA" id="ARBA00022692"/>
    </source>
</evidence>
<organism evidence="13 14">
    <name type="scientific">Craterilacuibacter sinensis</name>
    <dbReference type="NCBI Taxonomy" id="2686017"/>
    <lineage>
        <taxon>Bacteria</taxon>
        <taxon>Pseudomonadati</taxon>
        <taxon>Pseudomonadota</taxon>
        <taxon>Betaproteobacteria</taxon>
        <taxon>Neisseriales</taxon>
        <taxon>Neisseriaceae</taxon>
        <taxon>Craterilacuibacter</taxon>
    </lineage>
</organism>
<feature type="domain" description="Methyl-accepting transducer" evidence="11">
    <location>
        <begin position="357"/>
        <end position="593"/>
    </location>
</feature>
<evidence type="ECO:0000256" key="2">
    <source>
        <dbReference type="ARBA" id="ARBA00022475"/>
    </source>
</evidence>
<dbReference type="InterPro" id="IPR029151">
    <property type="entry name" value="Sensor-like_sf"/>
</dbReference>
<dbReference type="Pfam" id="PF00015">
    <property type="entry name" value="MCPsignal"/>
    <property type="match status" value="1"/>
</dbReference>
<dbReference type="GO" id="GO:0005886">
    <property type="term" value="C:plasma membrane"/>
    <property type="evidence" value="ECO:0007669"/>
    <property type="project" value="UniProtKB-SubCell"/>
</dbReference>
<dbReference type="PANTHER" id="PTHR32089">
    <property type="entry name" value="METHYL-ACCEPTING CHEMOTAXIS PROTEIN MCPB"/>
    <property type="match status" value="1"/>
</dbReference>
<comment type="similarity">
    <text evidence="8">Belongs to the methyl-accepting chemotaxis (MCP) protein family.</text>
</comment>
<dbReference type="PANTHER" id="PTHR32089:SF112">
    <property type="entry name" value="LYSOZYME-LIKE PROTEIN-RELATED"/>
    <property type="match status" value="1"/>
</dbReference>
<dbReference type="Pfam" id="PF02743">
    <property type="entry name" value="dCache_1"/>
    <property type="match status" value="1"/>
</dbReference>
<evidence type="ECO:0000256" key="9">
    <source>
        <dbReference type="PROSITE-ProRule" id="PRU00284"/>
    </source>
</evidence>
<dbReference type="GO" id="GO:0006935">
    <property type="term" value="P:chemotaxis"/>
    <property type="evidence" value="ECO:0007669"/>
    <property type="project" value="UniProtKB-KW"/>
</dbReference>
<keyword evidence="2" id="KW-1003">Cell membrane</keyword>
<dbReference type="CDD" id="cd12912">
    <property type="entry name" value="PDC2_MCP_like"/>
    <property type="match status" value="1"/>
</dbReference>
<gene>
    <name evidence="13" type="ORF">GQF02_12010</name>
</gene>
<keyword evidence="4 10" id="KW-0812">Transmembrane</keyword>
<dbReference type="InterPro" id="IPR033479">
    <property type="entry name" value="dCache_1"/>
</dbReference>
<feature type="transmembrane region" description="Helical" evidence="10">
    <location>
        <begin position="274"/>
        <end position="296"/>
    </location>
</feature>
<dbReference type="Proteomes" id="UP000467214">
    <property type="component" value="Unassembled WGS sequence"/>
</dbReference>
<dbReference type="FunFam" id="1.10.287.950:FF:000001">
    <property type="entry name" value="Methyl-accepting chemotaxis sensory transducer"/>
    <property type="match status" value="1"/>
</dbReference>
<dbReference type="SMART" id="SM00283">
    <property type="entry name" value="MA"/>
    <property type="match status" value="1"/>
</dbReference>
<evidence type="ECO:0000256" key="7">
    <source>
        <dbReference type="ARBA" id="ARBA00023224"/>
    </source>
</evidence>
<dbReference type="Gene3D" id="1.10.287.950">
    <property type="entry name" value="Methyl-accepting chemotaxis protein"/>
    <property type="match status" value="1"/>
</dbReference>
<dbReference type="SMART" id="SM00304">
    <property type="entry name" value="HAMP"/>
    <property type="match status" value="2"/>
</dbReference>
<dbReference type="Pfam" id="PF00672">
    <property type="entry name" value="HAMP"/>
    <property type="match status" value="1"/>
</dbReference>
<feature type="domain" description="HAMP" evidence="12">
    <location>
        <begin position="298"/>
        <end position="352"/>
    </location>
</feature>
<evidence type="ECO:0000256" key="1">
    <source>
        <dbReference type="ARBA" id="ARBA00004651"/>
    </source>
</evidence>
<dbReference type="AlphaFoldDB" id="A0A845BRA8"/>
<evidence type="ECO:0000256" key="10">
    <source>
        <dbReference type="SAM" id="Phobius"/>
    </source>
</evidence>
<dbReference type="InterPro" id="IPR003660">
    <property type="entry name" value="HAMP_dom"/>
</dbReference>
<keyword evidence="7 9" id="KW-0807">Transducer</keyword>
<keyword evidence="5 10" id="KW-1133">Transmembrane helix</keyword>
<dbReference type="SUPFAM" id="SSF58104">
    <property type="entry name" value="Methyl-accepting chemotaxis protein (MCP) signaling domain"/>
    <property type="match status" value="1"/>
</dbReference>
<dbReference type="CDD" id="cd12913">
    <property type="entry name" value="PDC1_MCP_like"/>
    <property type="match status" value="1"/>
</dbReference>
<comment type="subcellular location">
    <subcellularLocation>
        <location evidence="1">Cell membrane</location>
        <topology evidence="1">Multi-pass membrane protein</topology>
    </subcellularLocation>
</comment>
<dbReference type="SUPFAM" id="SSF103190">
    <property type="entry name" value="Sensory domain-like"/>
    <property type="match status" value="1"/>
</dbReference>
<keyword evidence="14" id="KW-1185">Reference proteome</keyword>
<evidence type="ECO:0000256" key="6">
    <source>
        <dbReference type="ARBA" id="ARBA00023136"/>
    </source>
</evidence>
<protein>
    <submittedName>
        <fullName evidence="13">HAMP domain-containing protein</fullName>
    </submittedName>
</protein>
<evidence type="ECO:0000259" key="11">
    <source>
        <dbReference type="PROSITE" id="PS50111"/>
    </source>
</evidence>
<keyword evidence="6 10" id="KW-0472">Membrane</keyword>
<name>A0A845BRA8_9NEIS</name>
<evidence type="ECO:0000259" key="12">
    <source>
        <dbReference type="PROSITE" id="PS50885"/>
    </source>
</evidence>
<keyword evidence="3" id="KW-0145">Chemotaxis</keyword>
<dbReference type="EMBL" id="WSSB01000011">
    <property type="protein sequence ID" value="MXR37698.1"/>
    <property type="molecule type" value="Genomic_DNA"/>
</dbReference>
<reference evidence="13 14" key="1">
    <citation type="submission" date="2019-12" db="EMBL/GenBank/DDBJ databases">
        <title>Neisseriaceae gen. nov. sp. Genome sequencing and assembly.</title>
        <authorList>
            <person name="Liu Z."/>
            <person name="Li A."/>
        </authorList>
    </citation>
    <scope>NUCLEOTIDE SEQUENCE [LARGE SCALE GENOMIC DNA]</scope>
    <source>
        <strain evidence="13 14">B2N2-7</strain>
    </source>
</reference>
<dbReference type="GO" id="GO:0007165">
    <property type="term" value="P:signal transduction"/>
    <property type="evidence" value="ECO:0007669"/>
    <property type="project" value="UniProtKB-KW"/>
</dbReference>
<accession>A0A845BRA8</accession>
<proteinExistence type="inferred from homology"/>
<dbReference type="InterPro" id="IPR004089">
    <property type="entry name" value="MCPsignal_dom"/>
</dbReference>
<evidence type="ECO:0000313" key="14">
    <source>
        <dbReference type="Proteomes" id="UP000467214"/>
    </source>
</evidence>
<sequence>MRSLKARIIGFNALLLAGFAVLLFAIVFVQVRTMALQGIASEQNTTLKGQSILIGDWARDKQSVLKGRSQRFDNEINMLGRDPQWFLTQGMQEGRFIDLYAGFSDNKALFASGWMPPADYSVTSRAWYQQAVAAGKLVMTDPYIDADTKAIVLTVAIPLPGSNGGVLAGDISMTELTRTLATLPVGGNGYSLLVDSKGKLISAPDKTLVTQPLTTLVPALDNAAMQAASGSHELVEVEVGGKAMLASVTRLEALNWSIVVLSEKSLVLAPLNKLLLTLGAFTLGAFLLMLPLSGLVQGRMLAGLTRLRDAMVGMASGEADLTRKLAVDGNDEISQTAQAFNRFTGQLGELFSQLRAEAAQVVGGVADASHRVGEVATGASQMAEVSTANAATLEQLGVSISQIADGAGQADLLVKATGQELESCADGIHALSDDMENTLGSVRSLEAMLAGLDRRSQEISGITGVIRDIADQTNLLALNAAIEAARAGEQGRGFAVVADEVRKLAERTASATQEISSKVGAIRDEARRAVDDVQGTLSVVDQSSARTEEAAARIQSVRDSMRQVLQRMSEISSSTSEQHQASGAIAQSTEAINNRIVANEDALQDVNATLSRLSSLAGQMDSRFGKFRV</sequence>
<evidence type="ECO:0000256" key="5">
    <source>
        <dbReference type="ARBA" id="ARBA00022989"/>
    </source>
</evidence>
<dbReference type="Gene3D" id="3.30.450.20">
    <property type="entry name" value="PAS domain"/>
    <property type="match status" value="2"/>
</dbReference>